<protein>
    <submittedName>
        <fullName evidence="1">Uncharacterized protein</fullName>
    </submittedName>
</protein>
<sequence>MVRRQETHHKWGIHDQFRHIYADNQPLSQEIMDELVHPIIWSQKHPHFLDQGTWRTTSRPSEIRCEFGSITCHATQDVFSSWELLYNVTFFLLFLKCSCNSSQLIK</sequence>
<proteinExistence type="predicted"/>
<dbReference type="Proteomes" id="UP000291084">
    <property type="component" value="Chromosome 9"/>
</dbReference>
<evidence type="ECO:0000313" key="1">
    <source>
        <dbReference type="EMBL" id="BAT97216.1"/>
    </source>
</evidence>
<reference evidence="1 2" key="1">
    <citation type="journal article" date="2015" name="Sci. Rep.">
        <title>The power of single molecule real-time sequencing technology in the de novo assembly of a eukaryotic genome.</title>
        <authorList>
            <person name="Sakai H."/>
            <person name="Naito K."/>
            <person name="Ogiso-Tanaka E."/>
            <person name="Takahashi Y."/>
            <person name="Iseki K."/>
            <person name="Muto C."/>
            <person name="Satou K."/>
            <person name="Teruya K."/>
            <person name="Shiroma A."/>
            <person name="Shimoji M."/>
            <person name="Hirano T."/>
            <person name="Itoh T."/>
            <person name="Kaga A."/>
            <person name="Tomooka N."/>
        </authorList>
    </citation>
    <scope>NUCLEOTIDE SEQUENCE [LARGE SCALE GENOMIC DNA]</scope>
    <source>
        <strain evidence="2">cv. Shumari</strain>
    </source>
</reference>
<dbReference type="EMBL" id="AP015042">
    <property type="protein sequence ID" value="BAT97216.1"/>
    <property type="molecule type" value="Genomic_DNA"/>
</dbReference>
<dbReference type="AlphaFoldDB" id="A0A0S3SWH5"/>
<organism evidence="1 2">
    <name type="scientific">Vigna angularis var. angularis</name>
    <dbReference type="NCBI Taxonomy" id="157739"/>
    <lineage>
        <taxon>Eukaryota</taxon>
        <taxon>Viridiplantae</taxon>
        <taxon>Streptophyta</taxon>
        <taxon>Embryophyta</taxon>
        <taxon>Tracheophyta</taxon>
        <taxon>Spermatophyta</taxon>
        <taxon>Magnoliopsida</taxon>
        <taxon>eudicotyledons</taxon>
        <taxon>Gunneridae</taxon>
        <taxon>Pentapetalae</taxon>
        <taxon>rosids</taxon>
        <taxon>fabids</taxon>
        <taxon>Fabales</taxon>
        <taxon>Fabaceae</taxon>
        <taxon>Papilionoideae</taxon>
        <taxon>50 kb inversion clade</taxon>
        <taxon>NPAAA clade</taxon>
        <taxon>indigoferoid/millettioid clade</taxon>
        <taxon>Phaseoleae</taxon>
        <taxon>Vigna</taxon>
    </lineage>
</organism>
<accession>A0A0S3SWH5</accession>
<name>A0A0S3SWH5_PHAAN</name>
<keyword evidence="2" id="KW-1185">Reference proteome</keyword>
<evidence type="ECO:0000313" key="2">
    <source>
        <dbReference type="Proteomes" id="UP000291084"/>
    </source>
</evidence>
<gene>
    <name evidence="1" type="primary">Vigan.09G059900</name>
    <name evidence="1" type="ORF">VIGAN_09059900</name>
</gene>